<dbReference type="GO" id="GO:0032259">
    <property type="term" value="P:methylation"/>
    <property type="evidence" value="ECO:0007669"/>
    <property type="project" value="UniProtKB-KW"/>
</dbReference>
<evidence type="ECO:0000256" key="2">
    <source>
        <dbReference type="ARBA" id="ARBA00022603"/>
    </source>
</evidence>
<dbReference type="UniPathway" id="UPA00148">
    <property type="reaction ID" value="UER00227"/>
</dbReference>
<gene>
    <name evidence="5" type="primary">cbiD</name>
    <name evidence="7" type="ORF">HG543_16590</name>
</gene>
<comment type="catalytic activity">
    <reaction evidence="5">
        <text>Co-precorrin-5B + S-adenosyl-L-methionine = Co-precorrin-6A + S-adenosyl-L-homocysteine</text>
        <dbReference type="Rhea" id="RHEA:26285"/>
        <dbReference type="ChEBI" id="CHEBI:57856"/>
        <dbReference type="ChEBI" id="CHEBI:59789"/>
        <dbReference type="ChEBI" id="CHEBI:60063"/>
        <dbReference type="ChEBI" id="CHEBI:60064"/>
        <dbReference type="EC" id="2.1.1.195"/>
    </reaction>
</comment>
<dbReference type="NCBIfam" id="NF000849">
    <property type="entry name" value="PRK00075.1-1"/>
    <property type="match status" value="1"/>
</dbReference>
<keyword evidence="8" id="KW-1185">Reference proteome</keyword>
<evidence type="ECO:0000313" key="8">
    <source>
        <dbReference type="Proteomes" id="UP000518300"/>
    </source>
</evidence>
<dbReference type="AlphaFoldDB" id="A0A848LE23"/>
<accession>A0A848LE23</accession>
<dbReference type="EMBL" id="JABBJJ010000068">
    <property type="protein sequence ID" value="NMO16462.1"/>
    <property type="molecule type" value="Genomic_DNA"/>
</dbReference>
<evidence type="ECO:0000313" key="7">
    <source>
        <dbReference type="EMBL" id="NMO16462.1"/>
    </source>
</evidence>
<comment type="caution">
    <text evidence="7">The sequence shown here is derived from an EMBL/GenBank/DDBJ whole genome shotgun (WGS) entry which is preliminary data.</text>
</comment>
<evidence type="ECO:0000256" key="4">
    <source>
        <dbReference type="ARBA" id="ARBA00022691"/>
    </source>
</evidence>
<keyword evidence="3 5" id="KW-0808">Transferase</keyword>
<feature type="region of interest" description="Disordered" evidence="6">
    <location>
        <begin position="1"/>
        <end position="20"/>
    </location>
</feature>
<comment type="pathway">
    <text evidence="5">Cofactor biosynthesis; adenosylcobalamin biosynthesis; cob(II)yrinate a,c-diamide from sirohydrochlorin (anaerobic route): step 6/10.</text>
</comment>
<dbReference type="NCBIfam" id="TIGR00312">
    <property type="entry name" value="cbiD"/>
    <property type="match status" value="1"/>
</dbReference>
<evidence type="ECO:0000256" key="3">
    <source>
        <dbReference type="ARBA" id="ARBA00022679"/>
    </source>
</evidence>
<dbReference type="HAMAP" id="MF_00787">
    <property type="entry name" value="CbiD"/>
    <property type="match status" value="1"/>
</dbReference>
<reference evidence="7 8" key="1">
    <citation type="submission" date="2020-04" db="EMBL/GenBank/DDBJ databases">
        <title>Draft genome of Pyxidicoccus fallax type strain.</title>
        <authorList>
            <person name="Whitworth D.E."/>
        </authorList>
    </citation>
    <scope>NUCLEOTIDE SEQUENCE [LARGE SCALE GENOMIC DNA]</scope>
    <source>
        <strain evidence="7 8">DSM 14698</strain>
    </source>
</reference>
<comment type="function">
    <text evidence="5">Catalyzes the methylation of C-1 in cobalt-precorrin-5B to form cobalt-precorrin-6A.</text>
</comment>
<organism evidence="7 8">
    <name type="scientific">Pyxidicoccus fallax</name>
    <dbReference type="NCBI Taxonomy" id="394095"/>
    <lineage>
        <taxon>Bacteria</taxon>
        <taxon>Pseudomonadati</taxon>
        <taxon>Myxococcota</taxon>
        <taxon>Myxococcia</taxon>
        <taxon>Myxococcales</taxon>
        <taxon>Cystobacterineae</taxon>
        <taxon>Myxococcaceae</taxon>
        <taxon>Pyxidicoccus</taxon>
    </lineage>
</organism>
<keyword evidence="4 5" id="KW-0949">S-adenosyl-L-methionine</keyword>
<dbReference type="InterPro" id="IPR036074">
    <property type="entry name" value="CbiD_sf"/>
</dbReference>
<dbReference type="PANTHER" id="PTHR35863">
    <property type="entry name" value="COBALT-PRECORRIN-5B C(1)-METHYLTRANSFERASE"/>
    <property type="match status" value="1"/>
</dbReference>
<dbReference type="RefSeq" id="WP_169345753.1">
    <property type="nucleotide sequence ID" value="NZ_JABBJJ010000068.1"/>
</dbReference>
<evidence type="ECO:0000256" key="1">
    <source>
        <dbReference type="ARBA" id="ARBA00022573"/>
    </source>
</evidence>
<dbReference type="Gene3D" id="3.30.2110.10">
    <property type="entry name" value="CbiD-like"/>
    <property type="match status" value="1"/>
</dbReference>
<dbReference type="Proteomes" id="UP000518300">
    <property type="component" value="Unassembled WGS sequence"/>
</dbReference>
<dbReference type="Pfam" id="PF01888">
    <property type="entry name" value="CbiD"/>
    <property type="match status" value="1"/>
</dbReference>
<dbReference type="GO" id="GO:0019251">
    <property type="term" value="P:anaerobic cobalamin biosynthetic process"/>
    <property type="evidence" value="ECO:0007669"/>
    <property type="project" value="UniProtKB-UniRule"/>
</dbReference>
<sequence>MSQGASPLVPPRDKRGTRTGFTTGACAAAAAKAAARVLVRGGALTEVETTLPNRDRVTFALHRCETDGERAVCSVIKDAGDDPDCTHGAELVAEVRLTGDGEVTLAGGQGVGVVTKEGLGLEVGGPAINPVPRRNIIDMVREELPEGRGAQVTIHVPRGEEMAKETLNARLGILGGISILGTSGIVRPYSTAAYKASVVQAIDVARHRGNVDLVLTTGGKSEKYAMEMMPHLPEEAFIQVGDFIGVGVKHGARVKAERIHVVGMMGKLSKMADGKLQTHAAGSDVNMALLAQLARESGASDELVREVEGANTARHVLELCAARGLTDITTRVCRRVVEHLSKHAGPGPQVRAYLVDFNGTLLGQHPAPPRQEEAA</sequence>
<keyword evidence="2 5" id="KW-0489">Methyltransferase</keyword>
<dbReference type="PANTHER" id="PTHR35863:SF1">
    <property type="entry name" value="COBALT-PRECORRIN-5B C(1)-METHYLTRANSFERASE"/>
    <property type="match status" value="1"/>
</dbReference>
<dbReference type="PIRSF" id="PIRSF026782">
    <property type="entry name" value="CbiD"/>
    <property type="match status" value="1"/>
</dbReference>
<dbReference type="InterPro" id="IPR002748">
    <property type="entry name" value="CbiD"/>
</dbReference>
<protein>
    <recommendedName>
        <fullName evidence="5">Cobalt-precorrin-5B C(1)-methyltransferase</fullName>
        <ecNumber evidence="5">2.1.1.195</ecNumber>
    </recommendedName>
    <alternativeName>
        <fullName evidence="5">Cobalt-precorrin-6A synthase</fullName>
    </alternativeName>
</protein>
<name>A0A848LE23_9BACT</name>
<evidence type="ECO:0000256" key="6">
    <source>
        <dbReference type="SAM" id="MobiDB-lite"/>
    </source>
</evidence>
<evidence type="ECO:0000256" key="5">
    <source>
        <dbReference type="HAMAP-Rule" id="MF_00787"/>
    </source>
</evidence>
<dbReference type="EC" id="2.1.1.195" evidence="5"/>
<dbReference type="GO" id="GO:0008168">
    <property type="term" value="F:methyltransferase activity"/>
    <property type="evidence" value="ECO:0007669"/>
    <property type="project" value="UniProtKB-UniRule"/>
</dbReference>
<proteinExistence type="inferred from homology"/>
<comment type="similarity">
    <text evidence="5">Belongs to the CbiD family.</text>
</comment>
<dbReference type="SUPFAM" id="SSF111342">
    <property type="entry name" value="CbiD-like"/>
    <property type="match status" value="1"/>
</dbReference>
<keyword evidence="1 5" id="KW-0169">Cobalamin biosynthesis</keyword>